<gene>
    <name evidence="2" type="ORF">K7B10_25805</name>
</gene>
<dbReference type="Proteomes" id="UP001520654">
    <property type="component" value="Unassembled WGS sequence"/>
</dbReference>
<feature type="region of interest" description="Disordered" evidence="1">
    <location>
        <begin position="139"/>
        <end position="162"/>
    </location>
</feature>
<reference evidence="2 3" key="1">
    <citation type="submission" date="2021-08" db="EMBL/GenBank/DDBJ databases">
        <title>Genomic Architecture of Streptomyces flavotricini NGL1 and Streptomyces erythrochromogenes HMS4 With Differential Plant Beneficial attributes and laccase production capabilities.</title>
        <authorList>
            <person name="Salwan R."/>
            <person name="Kaur R."/>
            <person name="Sharma V."/>
        </authorList>
    </citation>
    <scope>NUCLEOTIDE SEQUENCE [LARGE SCALE GENOMIC DNA]</scope>
    <source>
        <strain evidence="2 3">NGL1</strain>
    </source>
</reference>
<protein>
    <submittedName>
        <fullName evidence="2">Uncharacterized protein</fullName>
    </submittedName>
</protein>
<name>A0ABS8EAF4_9ACTN</name>
<sequence>MTWPDQVPAVTGVRPGVAAEKSGNEDPVPWLRLAAASMYLQMDLRDIGEARRRLLEAASAVDPVGMPLHHRESLVLRCQPAFHEGRFDEATTLSARLGEDPEGVGGQDRARLEIPRNQPAIIAEVRAGAVVAMERLAKEARGPATSSCGPRSGAHWRSPSRT</sequence>
<keyword evidence="3" id="KW-1185">Reference proteome</keyword>
<accession>A0ABS8EAF4</accession>
<dbReference type="EMBL" id="JAINUL010000001">
    <property type="protein sequence ID" value="MCC0098127.1"/>
    <property type="molecule type" value="Genomic_DNA"/>
</dbReference>
<evidence type="ECO:0000256" key="1">
    <source>
        <dbReference type="SAM" id="MobiDB-lite"/>
    </source>
</evidence>
<comment type="caution">
    <text evidence="2">The sequence shown here is derived from an EMBL/GenBank/DDBJ whole genome shotgun (WGS) entry which is preliminary data.</text>
</comment>
<evidence type="ECO:0000313" key="3">
    <source>
        <dbReference type="Proteomes" id="UP001520654"/>
    </source>
</evidence>
<organism evidence="2 3">
    <name type="scientific">Streptomyces flavotricini</name>
    <dbReference type="NCBI Taxonomy" id="66888"/>
    <lineage>
        <taxon>Bacteria</taxon>
        <taxon>Bacillati</taxon>
        <taxon>Actinomycetota</taxon>
        <taxon>Actinomycetes</taxon>
        <taxon>Kitasatosporales</taxon>
        <taxon>Streptomycetaceae</taxon>
        <taxon>Streptomyces</taxon>
    </lineage>
</organism>
<proteinExistence type="predicted"/>
<evidence type="ECO:0000313" key="2">
    <source>
        <dbReference type="EMBL" id="MCC0098127.1"/>
    </source>
</evidence>
<dbReference type="RefSeq" id="WP_229339611.1">
    <property type="nucleotide sequence ID" value="NZ_JAINUL010000001.1"/>
</dbReference>